<sequence>MRVVARAREVTGRKWGWPCAVPILLDRPEDIEEPGQIETKPMRYAAKRSPSDTPDDSALSCSGLLPGLDALPTAVLVLDKRTLRVAYANPSAESMLEMSRRQLEQTTWPDLFSNGDELVTTIAAIADNRFQATHLDATLERQLREPLRVHVIVGYLETASDYVLLELFANDQQLRSDREERIHDLTSVNKQLIRNLAHEIKNPLGGIRGAAQLLESELGEREARYDLREYTQVIIKESDRLQTLVDRLLEPHRHPHIVGDVNIHEVCERVRAVILAEFPWGLTIERDYDVSVPEFRGDKEQLIQALLNIARNATQALKERISQGDAHIALRTRVARKVTIAKRLYKLALDLRITDNGPGIPEAIRDRIFYPLVSGREDGSGLGLTLAQTFVQQHAGLIEVESRCGHTEFQILLPLAR</sequence>
<dbReference type="CDD" id="cd00082">
    <property type="entry name" value="HisKA"/>
    <property type="match status" value="1"/>
</dbReference>
<evidence type="ECO:0000256" key="11">
    <source>
        <dbReference type="ARBA" id="ARBA00039567"/>
    </source>
</evidence>
<dbReference type="KEGG" id="brh:RBRH_03800"/>
<dbReference type="Pfam" id="PF13188">
    <property type="entry name" value="PAS_8"/>
    <property type="match status" value="1"/>
</dbReference>
<organism evidence="16 17">
    <name type="scientific">Mycetohabitans rhizoxinica (strain DSM 19002 / CIP 109453 / HKI 454)</name>
    <name type="common">Paraburkholderia rhizoxinica</name>
    <dbReference type="NCBI Taxonomy" id="882378"/>
    <lineage>
        <taxon>Bacteria</taxon>
        <taxon>Pseudomonadati</taxon>
        <taxon>Pseudomonadota</taxon>
        <taxon>Betaproteobacteria</taxon>
        <taxon>Burkholderiales</taxon>
        <taxon>Burkholderiaceae</taxon>
        <taxon>Mycetohabitans</taxon>
    </lineage>
</organism>
<dbReference type="SUPFAM" id="SSF47384">
    <property type="entry name" value="Homodimeric domain of signal transducing histidine kinase"/>
    <property type="match status" value="1"/>
</dbReference>
<dbReference type="eggNOG" id="COG3852">
    <property type="taxonomic scope" value="Bacteria"/>
</dbReference>
<dbReference type="GO" id="GO:0000155">
    <property type="term" value="F:phosphorelay sensor kinase activity"/>
    <property type="evidence" value="ECO:0007669"/>
    <property type="project" value="InterPro"/>
</dbReference>
<dbReference type="InterPro" id="IPR000014">
    <property type="entry name" value="PAS"/>
</dbReference>
<gene>
    <name evidence="16" type="ordered locus">RBRH_03800</name>
</gene>
<dbReference type="SUPFAM" id="SSF55785">
    <property type="entry name" value="PYP-like sensor domain (PAS domain)"/>
    <property type="match status" value="1"/>
</dbReference>
<comment type="function">
    <text evidence="10">Member of the two-component regulatory system NtrB/NtrC, which controls expression of the nitrogen-regulated (ntr) genes in response to nitrogen limitation. Under conditions of nitrogen limitation, NtrB autophosphorylates and transfers the phosphoryl group to NtrC. In the presence of nitrogen, acts as a phosphatase that dephosphorylates and inactivates NtrC.</text>
</comment>
<evidence type="ECO:0000256" key="10">
    <source>
        <dbReference type="ARBA" id="ARBA00037696"/>
    </source>
</evidence>
<dbReference type="Gene3D" id="3.30.450.20">
    <property type="entry name" value="PAS domain"/>
    <property type="match status" value="1"/>
</dbReference>
<dbReference type="InterPro" id="IPR003594">
    <property type="entry name" value="HATPase_dom"/>
</dbReference>
<keyword evidence="9" id="KW-0535">Nitrogen fixation</keyword>
<dbReference type="Gene3D" id="3.30.565.10">
    <property type="entry name" value="Histidine kinase-like ATPase, C-terminal domain"/>
    <property type="match status" value="1"/>
</dbReference>
<dbReference type="InterPro" id="IPR004358">
    <property type="entry name" value="Sig_transdc_His_kin-like_C"/>
</dbReference>
<evidence type="ECO:0000256" key="14">
    <source>
        <dbReference type="SAM" id="MobiDB-lite"/>
    </source>
</evidence>
<protein>
    <recommendedName>
        <fullName evidence="11">Sensory histidine kinase/phosphatase NtrB</fullName>
        <ecNumber evidence="2">2.7.13.3</ecNumber>
    </recommendedName>
    <alternativeName>
        <fullName evidence="12">Nitrogen regulation protein NR(II)</fullName>
    </alternativeName>
    <alternativeName>
        <fullName evidence="13">Nitrogen regulator II</fullName>
    </alternativeName>
</protein>
<dbReference type="Gene3D" id="1.10.287.130">
    <property type="match status" value="1"/>
</dbReference>
<dbReference type="Proteomes" id="UP000007437">
    <property type="component" value="Chromosome"/>
</dbReference>
<dbReference type="SMART" id="SM00388">
    <property type="entry name" value="HisKA"/>
    <property type="match status" value="1"/>
</dbReference>
<dbReference type="InterPro" id="IPR003661">
    <property type="entry name" value="HisK_dim/P_dom"/>
</dbReference>
<comment type="catalytic activity">
    <reaction evidence="1">
        <text>ATP + protein L-histidine = ADP + protein N-phospho-L-histidine.</text>
        <dbReference type="EC" id="2.7.13.3"/>
    </reaction>
</comment>
<evidence type="ECO:0000256" key="6">
    <source>
        <dbReference type="ARBA" id="ARBA00022777"/>
    </source>
</evidence>
<dbReference type="PANTHER" id="PTHR43065">
    <property type="entry name" value="SENSOR HISTIDINE KINASE"/>
    <property type="match status" value="1"/>
</dbReference>
<accession>E5ASD4</accession>
<feature type="domain" description="Histidine kinase" evidence="15">
    <location>
        <begin position="195"/>
        <end position="417"/>
    </location>
</feature>
<keyword evidence="5" id="KW-0547">Nucleotide-binding</keyword>
<evidence type="ECO:0000256" key="1">
    <source>
        <dbReference type="ARBA" id="ARBA00000085"/>
    </source>
</evidence>
<dbReference type="NCBIfam" id="NF008293">
    <property type="entry name" value="PRK11073.1"/>
    <property type="match status" value="1"/>
</dbReference>
<evidence type="ECO:0000259" key="15">
    <source>
        <dbReference type="PROSITE" id="PS50109"/>
    </source>
</evidence>
<evidence type="ECO:0000256" key="2">
    <source>
        <dbReference type="ARBA" id="ARBA00012438"/>
    </source>
</evidence>
<proteinExistence type="predicted"/>
<dbReference type="HOGENOM" id="CLU_000445_114_39_4"/>
<dbReference type="Pfam" id="PF00512">
    <property type="entry name" value="HisKA"/>
    <property type="match status" value="1"/>
</dbReference>
<dbReference type="PRINTS" id="PR00344">
    <property type="entry name" value="BCTRLSENSOR"/>
</dbReference>
<dbReference type="AlphaFoldDB" id="E5ASD4"/>
<dbReference type="PANTHER" id="PTHR43065:SF16">
    <property type="entry name" value="SENSORY HISTIDINE KINASE_PHOSPHATASE NTRB"/>
    <property type="match status" value="1"/>
</dbReference>
<dbReference type="InterPro" id="IPR036890">
    <property type="entry name" value="HATPase_C_sf"/>
</dbReference>
<evidence type="ECO:0000256" key="13">
    <source>
        <dbReference type="ARBA" id="ARBA00043094"/>
    </source>
</evidence>
<feature type="region of interest" description="Disordered" evidence="14">
    <location>
        <begin position="31"/>
        <end position="58"/>
    </location>
</feature>
<dbReference type="EC" id="2.7.13.3" evidence="2"/>
<dbReference type="PROSITE" id="PS50109">
    <property type="entry name" value="HIS_KIN"/>
    <property type="match status" value="1"/>
</dbReference>
<evidence type="ECO:0000256" key="8">
    <source>
        <dbReference type="ARBA" id="ARBA00023012"/>
    </source>
</evidence>
<dbReference type="CDD" id="cd00130">
    <property type="entry name" value="PAS"/>
    <property type="match status" value="1"/>
</dbReference>
<reference evidence="16 17" key="1">
    <citation type="journal article" date="2011" name="J. Bacteriol.">
        <title>Complete genome sequence of Burkholderia rhizoxinica, an endosymbiont of Rhizopus microsporus.</title>
        <authorList>
            <person name="Lackner G."/>
            <person name="Moebius N."/>
            <person name="Partida-Martinez L."/>
            <person name="Hertweck C."/>
        </authorList>
    </citation>
    <scope>NUCLEOTIDE SEQUENCE [LARGE SCALE GENOMIC DNA]</scope>
    <source>
        <strain evidence="17">DSM 19002 / CIP 109453 / HKI 454</strain>
    </source>
</reference>
<dbReference type="Pfam" id="PF02518">
    <property type="entry name" value="HATPase_c"/>
    <property type="match status" value="1"/>
</dbReference>
<dbReference type="InterPro" id="IPR035965">
    <property type="entry name" value="PAS-like_dom_sf"/>
</dbReference>
<dbReference type="SUPFAM" id="SSF55874">
    <property type="entry name" value="ATPase domain of HSP90 chaperone/DNA topoisomerase II/histidine kinase"/>
    <property type="match status" value="1"/>
</dbReference>
<dbReference type="EMBL" id="FR687359">
    <property type="protein sequence ID" value="CBW75516.1"/>
    <property type="molecule type" value="Genomic_DNA"/>
</dbReference>
<keyword evidence="7" id="KW-0067">ATP-binding</keyword>
<dbReference type="GO" id="GO:0005524">
    <property type="term" value="F:ATP binding"/>
    <property type="evidence" value="ECO:0007669"/>
    <property type="project" value="UniProtKB-KW"/>
</dbReference>
<keyword evidence="3" id="KW-0597">Phosphoprotein</keyword>
<dbReference type="STRING" id="882378.RBRH_03800"/>
<evidence type="ECO:0000256" key="12">
    <source>
        <dbReference type="ARBA" id="ARBA00042313"/>
    </source>
</evidence>
<evidence type="ECO:0000256" key="7">
    <source>
        <dbReference type="ARBA" id="ARBA00022840"/>
    </source>
</evidence>
<name>E5ASD4_MYCRK</name>
<keyword evidence="4 16" id="KW-0808">Transferase</keyword>
<keyword evidence="6 16" id="KW-0418">Kinase</keyword>
<evidence type="ECO:0000256" key="9">
    <source>
        <dbReference type="ARBA" id="ARBA00023231"/>
    </source>
</evidence>
<dbReference type="InterPro" id="IPR036097">
    <property type="entry name" value="HisK_dim/P_sf"/>
</dbReference>
<keyword evidence="8" id="KW-0902">Two-component regulatory system</keyword>
<evidence type="ECO:0000256" key="3">
    <source>
        <dbReference type="ARBA" id="ARBA00022553"/>
    </source>
</evidence>
<evidence type="ECO:0000313" key="16">
    <source>
        <dbReference type="EMBL" id="CBW75516.1"/>
    </source>
</evidence>
<dbReference type="InterPro" id="IPR005467">
    <property type="entry name" value="His_kinase_dom"/>
</dbReference>
<evidence type="ECO:0000256" key="4">
    <source>
        <dbReference type="ARBA" id="ARBA00022679"/>
    </source>
</evidence>
<evidence type="ECO:0000256" key="5">
    <source>
        <dbReference type="ARBA" id="ARBA00022741"/>
    </source>
</evidence>
<evidence type="ECO:0000313" key="17">
    <source>
        <dbReference type="Proteomes" id="UP000007437"/>
    </source>
</evidence>
<dbReference type="SMART" id="SM00387">
    <property type="entry name" value="HATPase_c"/>
    <property type="match status" value="1"/>
</dbReference>